<dbReference type="PANTHER" id="PTHR35149:SF1">
    <property type="entry name" value="DUF5655 DOMAIN-CONTAINING PROTEIN"/>
    <property type="match status" value="1"/>
</dbReference>
<dbReference type="GO" id="GO:0004519">
    <property type="term" value="F:endonuclease activity"/>
    <property type="evidence" value="ECO:0007669"/>
    <property type="project" value="UniProtKB-KW"/>
</dbReference>
<dbReference type="PANTHER" id="PTHR35149">
    <property type="entry name" value="SLL5132 PROTEIN"/>
    <property type="match status" value="1"/>
</dbReference>
<dbReference type="InterPro" id="IPR011089">
    <property type="entry name" value="GmrSD_C"/>
</dbReference>
<feature type="domain" description="GmrSD restriction endonucleases C-terminal" evidence="2">
    <location>
        <begin position="443"/>
        <end position="589"/>
    </location>
</feature>
<dbReference type="InterPro" id="IPR004919">
    <property type="entry name" value="GmrSD_N"/>
</dbReference>
<evidence type="ECO:0000313" key="4">
    <source>
        <dbReference type="Proteomes" id="UP001168128"/>
    </source>
</evidence>
<dbReference type="Pfam" id="PF07510">
    <property type="entry name" value="GmrSD_C"/>
    <property type="match status" value="1"/>
</dbReference>
<keyword evidence="4" id="KW-1185">Reference proteome</keyword>
<comment type="caution">
    <text evidence="3">The sequence shown here is derived from an EMBL/GenBank/DDBJ whole genome shotgun (WGS) entry which is preliminary data.</text>
</comment>
<name>A0ABT8TYW5_9FLAO</name>
<proteinExistence type="predicted"/>
<feature type="domain" description="GmrSD restriction endonucleases N-terminal" evidence="1">
    <location>
        <begin position="11"/>
        <end position="219"/>
    </location>
</feature>
<keyword evidence="3" id="KW-0255">Endonuclease</keyword>
<gene>
    <name evidence="3" type="ORF">QWT87_03720</name>
</gene>
<sequence>MNITPNKLTITQLLATPNEQFVVPSYQRRYAWGFPQYKALFEDIDMLNENDGHLFGTIILHSNHHTGGLNQPELVDGQQRLTTLIILLKAIETTYKQKGEFEKAKEVKNKFTCKGLDEIEKPKLKLGELDNSDIETLILENRINNITNLNIKDAFIKFKEWLSGFTLSEVNKFYFKLTNIAVLIRLDVVMPQDAFKLFETINNRGLRLSATDIIKNFLLGHASKIQESYTLENVKKLWSNIIINLDGIDTDDFIRQFMCSTLHRKITMSKLIFEFKKYYLKNVKYGDLLKEYQYYYNEIVDDIEENEEEFIPEDTTENTLEEKNKFSIIEFLEKLEKLSATYRKLIFTTHENIKVNRCIKNLNNILSKPSYIFLMHFLDDNSYGVNDKIKVLKYFETLMLRRHICERRTSENDDIFSRLILFLSDDNLLDKIKEYIKIAEHIPLDDEFKESFPKHQFKGKLVDRAKYVLESIEYFKRGNTSELLVSSSEEVHLEHIIPQTINTKKAKEEFGDWVKYLGDNSLVKHKKYVNYIGNMTLLGEALNIQAYNNPFVKKKASYKRSNFIITNALANQNDFKFQHVDKRSENLTELALKIWTI</sequence>
<evidence type="ECO:0000259" key="2">
    <source>
        <dbReference type="Pfam" id="PF07510"/>
    </source>
</evidence>
<dbReference type="Pfam" id="PF03235">
    <property type="entry name" value="GmrSD_N"/>
    <property type="match status" value="1"/>
</dbReference>
<accession>A0ABT8TYW5</accession>
<reference evidence="3" key="1">
    <citation type="submission" date="2023-07" db="EMBL/GenBank/DDBJ databases">
        <title>AMR profile of multidrug- resistance Chryseobacterium gambrini related strain.</title>
        <authorList>
            <person name="Kirdat K."/>
            <person name="Bhatt A."/>
            <person name="Kuyare S."/>
            <person name="Yadav A."/>
        </authorList>
    </citation>
    <scope>NUCLEOTIDE SEQUENCE</scope>
    <source>
        <strain evidence="3">APV-1</strain>
    </source>
</reference>
<keyword evidence="3" id="KW-0378">Hydrolase</keyword>
<dbReference type="Proteomes" id="UP001168128">
    <property type="component" value="Unassembled WGS sequence"/>
</dbReference>
<dbReference type="RefSeq" id="WP_302713735.1">
    <property type="nucleotide sequence ID" value="NZ_JAULSJ010000004.1"/>
</dbReference>
<dbReference type="EMBL" id="JAULSJ010000004">
    <property type="protein sequence ID" value="MDO3423986.1"/>
    <property type="molecule type" value="Genomic_DNA"/>
</dbReference>
<keyword evidence="3" id="KW-0540">Nuclease</keyword>
<organism evidence="3 4">
    <name type="scientific">Chryseobacterium urinae</name>
    <dbReference type="NCBI Taxonomy" id="3058400"/>
    <lineage>
        <taxon>Bacteria</taxon>
        <taxon>Pseudomonadati</taxon>
        <taxon>Bacteroidota</taxon>
        <taxon>Flavobacteriia</taxon>
        <taxon>Flavobacteriales</taxon>
        <taxon>Weeksellaceae</taxon>
        <taxon>Chryseobacterium group</taxon>
        <taxon>Chryseobacterium</taxon>
    </lineage>
</organism>
<protein>
    <submittedName>
        <fullName evidence="3">DUF262 domain-containing HNH endonuclease family protein</fullName>
    </submittedName>
</protein>
<evidence type="ECO:0000313" key="3">
    <source>
        <dbReference type="EMBL" id="MDO3423986.1"/>
    </source>
</evidence>
<evidence type="ECO:0000259" key="1">
    <source>
        <dbReference type="Pfam" id="PF03235"/>
    </source>
</evidence>